<evidence type="ECO:0000313" key="3">
    <source>
        <dbReference type="Proteomes" id="UP000030693"/>
    </source>
</evidence>
<evidence type="ECO:0008006" key="4">
    <source>
        <dbReference type="Google" id="ProtNLM"/>
    </source>
</evidence>
<dbReference type="GO" id="GO:0045159">
    <property type="term" value="F:myosin II binding"/>
    <property type="evidence" value="ECO:0007669"/>
    <property type="project" value="TreeGrafter"/>
</dbReference>
<feature type="compositionally biased region" description="Low complexity" evidence="1">
    <location>
        <begin position="778"/>
        <end position="810"/>
    </location>
</feature>
<dbReference type="EMBL" id="KB932206">
    <property type="protein sequence ID" value="KCV69332.1"/>
    <property type="molecule type" value="Genomic_DNA"/>
</dbReference>
<sequence>MKSFKNFINNFRQGSDQDHLEADQHTDTGTFAQGFSGCAVSSQPAAQYLFAQLAAATTAPRALGAGPDPEEWLPRVGQTTTHGFFAVPSSMAYDSLHRVLAIGNQHGQIHLFQGVLPEEAPVFVSSMAEPVRPVSPSMPDTGATAGRPGARPSAAAFYARQAGLADGGSPGSATPPRRPARRAVAPRVSTINLNGRQGVRLLAFTSSELSSHAVTQAQRPGAPRLEYEDGLGGLLVVDQDSNLYLYQREYLTLIQSIKAASFLNPGDSVTFIYPMPRSPLVFIGLNSGGVVVFTVYPTLVQAHFTLPTPFREEVDSPRRSAHSAPFAVVAISMNPADANQLLVAHRNNHAIVWELDKRQPRRAFALPLHATPKASSSGGPAATTTTTTATPVDLFSELRAAVWQPIAGRWLATGHACGLICVFDFHAAAPAVAAAAGSDPQRVVLPPVESPHVIINAMGTPQSSLGQRRQPISSIRWCSVPSLPDLSSPEGTMHAALADAAPPLSPNVATLETVMIIEGGAFPEDDPGFSLLYIGMGQTFSASRYFLLPSAEPSRLGDDAATLAASAPARADDPARLLAVIEAAPRRGAAALGFVSLDPGSGQLAAFLFGSHGCYRPAAINHSWLTLARRQATIVTIARSGVPSAPPPIFGDADSAEPSYHGFSSLANGLVSPALHALLASLSSPGTPAASPGSDLLSIWRYSPLEAYVQPVSPSQLLLTGHSDGTVCFWDISNKGSEGSRIVTLPINHVSFVPTASAALSVAYRAINDLTPGGGPGSTVTSPPMSPSHAATVGAAATAAAQQQQQQQQQRPASTSHAPGAGMLSRAMATLWVSSVEDPRPLRSAYRLFEKLSEPLFNDEGAATSRSLSELSVSFGGTQRSFSRAFVHRILEFTPVSSLSVPGAERLSPPTSPTPVGAAGPGGGAHASPAAGGAQPGPGGPVTPRAPPPVALSGDVAALVFVGSLLVASRPDAVAPQSQFTPDRFLAPVVGPAVPPNSTVSTLPVSILRRFCDDPAPGSPYMPDGRQITVCVSTTHVRVLLGQPVAGGSGLSGGLSLDALLRRTGHFPADADFACLSADALPGRAPGAEKLTFLRADILQVPLVTALAGGTPIPRSRFPSAAEVAAMHAASGAVPAAPATAAEAPPPGGSRPGALACPPLSLESGYCLAVLTSDGGLYLLALPSLHVMYIMPTGPLFVDRAWRLGLAAFLSGPMPSDLGVCLFEGHGQLGFTPLFGDYEEDDHAGVGFGPGGVPAEPHQQHSVFDAARVHFLRGCALSAGDKFGDGVPQLAQTQSLFSNLLSRLHNYGDDDIINLIAPPSSRPASRSPSHGSGLGASGRGQTPAEKRAALLQGSSVPPPSNARQPEDPATVQVSAGAAGAAAAAHRAKLALDERGQRLQDAQLKTEELADESRNFADSSKNLRKLMEKKRFLF</sequence>
<dbReference type="GeneID" id="20528489"/>
<dbReference type="GO" id="GO:0005737">
    <property type="term" value="C:cytoplasm"/>
    <property type="evidence" value="ECO:0007669"/>
    <property type="project" value="TreeGrafter"/>
</dbReference>
<evidence type="ECO:0000313" key="2">
    <source>
        <dbReference type="EMBL" id="KCV69332.1"/>
    </source>
</evidence>
<dbReference type="RefSeq" id="XP_009495897.1">
    <property type="nucleotide sequence ID" value="XM_009497622.1"/>
</dbReference>
<dbReference type="GO" id="GO:0019905">
    <property type="term" value="F:syntaxin binding"/>
    <property type="evidence" value="ECO:0007669"/>
    <property type="project" value="TreeGrafter"/>
</dbReference>
<dbReference type="CDD" id="cd15873">
    <property type="entry name" value="R-SNARE_STXBP5_6"/>
    <property type="match status" value="1"/>
</dbReference>
<name>A0A058Z726_FONAL</name>
<organism evidence="2">
    <name type="scientific">Fonticula alba</name>
    <name type="common">Slime mold</name>
    <dbReference type="NCBI Taxonomy" id="691883"/>
    <lineage>
        <taxon>Eukaryota</taxon>
        <taxon>Rotosphaerida</taxon>
        <taxon>Fonticulaceae</taxon>
        <taxon>Fonticula</taxon>
    </lineage>
</organism>
<dbReference type="GO" id="GO:0006893">
    <property type="term" value="P:Golgi to plasma membrane transport"/>
    <property type="evidence" value="ECO:0007669"/>
    <property type="project" value="TreeGrafter"/>
</dbReference>
<feature type="region of interest" description="Disordered" evidence="1">
    <location>
        <begin position="900"/>
        <end position="948"/>
    </location>
</feature>
<dbReference type="PANTHER" id="PTHR10241">
    <property type="entry name" value="LETHAL 2 GIANT LARVAE PROTEIN"/>
    <property type="match status" value="1"/>
</dbReference>
<dbReference type="GO" id="GO:0006887">
    <property type="term" value="P:exocytosis"/>
    <property type="evidence" value="ECO:0007669"/>
    <property type="project" value="TreeGrafter"/>
</dbReference>
<feature type="compositionally biased region" description="Low complexity" evidence="1">
    <location>
        <begin position="1317"/>
        <end position="1329"/>
    </location>
</feature>
<feature type="region of interest" description="Disordered" evidence="1">
    <location>
        <begin position="1315"/>
        <end position="1377"/>
    </location>
</feature>
<reference evidence="2" key="1">
    <citation type="submission" date="2013-04" db="EMBL/GenBank/DDBJ databases">
        <title>The Genome Sequence of Fonticula alba ATCC 38817.</title>
        <authorList>
            <consortium name="The Broad Institute Genomics Platform"/>
            <person name="Russ C."/>
            <person name="Cuomo C."/>
            <person name="Burger G."/>
            <person name="Gray M.W."/>
            <person name="Holland P.W.H."/>
            <person name="King N."/>
            <person name="Lang F.B.F."/>
            <person name="Roger A.J."/>
            <person name="Ruiz-Trillo I."/>
            <person name="Brown M."/>
            <person name="Walker B."/>
            <person name="Young S."/>
            <person name="Zeng Q."/>
            <person name="Gargeya S."/>
            <person name="Fitzgerald M."/>
            <person name="Haas B."/>
            <person name="Abouelleil A."/>
            <person name="Allen A.W."/>
            <person name="Alvarado L."/>
            <person name="Arachchi H.M."/>
            <person name="Berlin A.M."/>
            <person name="Chapman S.B."/>
            <person name="Gainer-Dewar J."/>
            <person name="Goldberg J."/>
            <person name="Griggs A."/>
            <person name="Gujja S."/>
            <person name="Hansen M."/>
            <person name="Howarth C."/>
            <person name="Imamovic A."/>
            <person name="Ireland A."/>
            <person name="Larimer J."/>
            <person name="McCowan C."/>
            <person name="Murphy C."/>
            <person name="Pearson M."/>
            <person name="Poon T.W."/>
            <person name="Priest M."/>
            <person name="Roberts A."/>
            <person name="Saif S."/>
            <person name="Shea T."/>
            <person name="Sisk P."/>
            <person name="Sykes S."/>
            <person name="Wortman J."/>
            <person name="Nusbaum C."/>
            <person name="Birren B."/>
        </authorList>
    </citation>
    <scope>NUCLEOTIDE SEQUENCE [LARGE SCALE GENOMIC DNA]</scope>
    <source>
        <strain evidence="2">ATCC 38817</strain>
    </source>
</reference>
<dbReference type="GO" id="GO:0005096">
    <property type="term" value="F:GTPase activator activity"/>
    <property type="evidence" value="ECO:0007669"/>
    <property type="project" value="TreeGrafter"/>
</dbReference>
<dbReference type="InterPro" id="IPR036322">
    <property type="entry name" value="WD40_repeat_dom_sf"/>
</dbReference>
<dbReference type="Proteomes" id="UP000030693">
    <property type="component" value="Unassembled WGS sequence"/>
</dbReference>
<dbReference type="GO" id="GO:0005886">
    <property type="term" value="C:plasma membrane"/>
    <property type="evidence" value="ECO:0007669"/>
    <property type="project" value="TreeGrafter"/>
</dbReference>
<dbReference type="Gene3D" id="1.20.5.110">
    <property type="match status" value="1"/>
</dbReference>
<accession>A0A058Z726</accession>
<dbReference type="PANTHER" id="PTHR10241:SF25">
    <property type="entry name" value="TOMOSYN, ISOFORM C"/>
    <property type="match status" value="1"/>
</dbReference>
<dbReference type="InterPro" id="IPR015943">
    <property type="entry name" value="WD40/YVTN_repeat-like_dom_sf"/>
</dbReference>
<proteinExistence type="predicted"/>
<protein>
    <recommendedName>
        <fullName evidence="4">V-SNARE coiled-coil homology domain-containing protein</fullName>
    </recommendedName>
</protein>
<feature type="compositionally biased region" description="Pro residues" evidence="1">
    <location>
        <begin position="938"/>
        <end position="948"/>
    </location>
</feature>
<keyword evidence="3" id="KW-1185">Reference proteome</keyword>
<gene>
    <name evidence="2" type="ORF">H696_03764</name>
</gene>
<dbReference type="OrthoDB" id="19944at2759"/>
<feature type="region of interest" description="Disordered" evidence="1">
    <location>
        <begin position="774"/>
        <end position="820"/>
    </location>
</feature>
<dbReference type="Gene3D" id="2.130.10.10">
    <property type="entry name" value="YVTN repeat-like/Quinoprotein amine dehydrogenase"/>
    <property type="match status" value="1"/>
</dbReference>
<evidence type="ECO:0000256" key="1">
    <source>
        <dbReference type="SAM" id="MobiDB-lite"/>
    </source>
</evidence>
<dbReference type="SUPFAM" id="SSF50978">
    <property type="entry name" value="WD40 repeat-like"/>
    <property type="match status" value="1"/>
</dbReference>